<feature type="domain" description="Carbohydrate kinase PfkB" evidence="1">
    <location>
        <begin position="5"/>
        <end position="299"/>
    </location>
</feature>
<dbReference type="GO" id="GO:0033785">
    <property type="term" value="F:heptose 7-phosphate kinase activity"/>
    <property type="evidence" value="ECO:0007669"/>
    <property type="project" value="TreeGrafter"/>
</dbReference>
<dbReference type="SUPFAM" id="SSF53613">
    <property type="entry name" value="Ribokinase-like"/>
    <property type="match status" value="1"/>
</dbReference>
<dbReference type="InterPro" id="IPR029056">
    <property type="entry name" value="Ribokinase-like"/>
</dbReference>
<gene>
    <name evidence="2" type="ORF">E1262_12945</name>
</gene>
<dbReference type="Proteomes" id="UP000295217">
    <property type="component" value="Unassembled WGS sequence"/>
</dbReference>
<dbReference type="GO" id="GO:0005829">
    <property type="term" value="C:cytosol"/>
    <property type="evidence" value="ECO:0007669"/>
    <property type="project" value="TreeGrafter"/>
</dbReference>
<dbReference type="Gene3D" id="3.40.1190.20">
    <property type="match status" value="1"/>
</dbReference>
<comment type="caution">
    <text evidence="2">The sequence shown here is derived from an EMBL/GenBank/DDBJ whole genome shotgun (WGS) entry which is preliminary data.</text>
</comment>
<protein>
    <submittedName>
        <fullName evidence="2">D-beta-D-heptose 1-phosphate adenosyltransferase</fullName>
    </submittedName>
</protein>
<reference evidence="2 3" key="1">
    <citation type="submission" date="2019-02" db="EMBL/GenBank/DDBJ databases">
        <title>Draft genome sequences of novel Actinobacteria.</title>
        <authorList>
            <person name="Sahin N."/>
            <person name="Ay H."/>
            <person name="Saygin H."/>
        </authorList>
    </citation>
    <scope>NUCLEOTIDE SEQUENCE [LARGE SCALE GENOMIC DNA]</scope>
    <source>
        <strain evidence="2 3">8K307</strain>
    </source>
</reference>
<accession>A0A4R5ABI9</accession>
<evidence type="ECO:0000259" key="1">
    <source>
        <dbReference type="Pfam" id="PF00294"/>
    </source>
</evidence>
<organism evidence="2 3">
    <name type="scientific">Jiangella aurantiaca</name>
    <dbReference type="NCBI Taxonomy" id="2530373"/>
    <lineage>
        <taxon>Bacteria</taxon>
        <taxon>Bacillati</taxon>
        <taxon>Actinomycetota</taxon>
        <taxon>Actinomycetes</taxon>
        <taxon>Jiangellales</taxon>
        <taxon>Jiangellaceae</taxon>
        <taxon>Jiangella</taxon>
    </lineage>
</organism>
<keyword evidence="3" id="KW-1185">Reference proteome</keyword>
<dbReference type="Pfam" id="PF00294">
    <property type="entry name" value="PfkB"/>
    <property type="match status" value="1"/>
</dbReference>
<dbReference type="EMBL" id="SMLB01000014">
    <property type="protein sequence ID" value="TDD69541.1"/>
    <property type="molecule type" value="Genomic_DNA"/>
</dbReference>
<evidence type="ECO:0000313" key="3">
    <source>
        <dbReference type="Proteomes" id="UP000295217"/>
    </source>
</evidence>
<proteinExistence type="predicted"/>
<dbReference type="PANTHER" id="PTHR46969">
    <property type="entry name" value="BIFUNCTIONAL PROTEIN HLDE"/>
    <property type="match status" value="1"/>
</dbReference>
<keyword evidence="2" id="KW-0808">Transferase</keyword>
<dbReference type="InterPro" id="IPR011611">
    <property type="entry name" value="PfkB_dom"/>
</dbReference>
<dbReference type="AlphaFoldDB" id="A0A4R5ABI9"/>
<dbReference type="GO" id="GO:0033786">
    <property type="term" value="F:heptose-1-phosphate adenylyltransferase activity"/>
    <property type="evidence" value="ECO:0007669"/>
    <property type="project" value="TreeGrafter"/>
</dbReference>
<dbReference type="RefSeq" id="WP_203453817.1">
    <property type="nucleotide sequence ID" value="NZ_SMLB01000014.1"/>
</dbReference>
<name>A0A4R5ABI9_9ACTN</name>
<feature type="non-terminal residue" evidence="2">
    <location>
        <position position="307"/>
    </location>
</feature>
<evidence type="ECO:0000313" key="2">
    <source>
        <dbReference type="EMBL" id="TDD69541.1"/>
    </source>
</evidence>
<dbReference type="PANTHER" id="PTHR46969:SF1">
    <property type="entry name" value="BIFUNCTIONAL PROTEIN HLDE"/>
    <property type="match status" value="1"/>
</dbReference>
<sequence>MSVRIAVLGDVLLDIDLVGRAGRLSPDAPVPVLEDLTEHPRPGGAALAAWLAAASAEVTLVAPLADDEEARRLVELLAGRVTVLPLGYAGHTPVKQRLRAGGQTVARLDRGGEPATVGDLTRPAVNALSEADAVLVSDYARGVTSVPSIRWLLQTLPRRRPVVWDPHSRGAPPVPGVHLVTPNEAEAAAWAGRIDPPVTGADEGGCWARAARAADALVQEWQAGAVAVTLGASGALLSHGPGAPVVVPAPPAPGLDSCGAGDAFAAAATTLLGAGELTDAAVGHAVTAATAYVAAGGAAAVGTRDGG</sequence>